<protein>
    <recommendedName>
        <fullName evidence="3">Carboxylic ester hydrolase</fullName>
        <ecNumber evidence="3">3.1.1.-</ecNumber>
    </recommendedName>
</protein>
<dbReference type="RefSeq" id="WP_095957760.1">
    <property type="nucleotide sequence ID" value="NZ_CP022203.1"/>
</dbReference>
<feature type="domain" description="Carboxylesterase type B" evidence="5">
    <location>
        <begin position="6"/>
        <end position="476"/>
    </location>
</feature>
<feature type="region of interest" description="Disordered" evidence="4">
    <location>
        <begin position="493"/>
        <end position="523"/>
    </location>
</feature>
<name>A0A250JQN9_9BACT</name>
<dbReference type="AlphaFoldDB" id="A0A250JQN9"/>
<dbReference type="EMBL" id="CP022203">
    <property type="protein sequence ID" value="ATB46184.1"/>
    <property type="molecule type" value="Genomic_DNA"/>
</dbReference>
<dbReference type="KEGG" id="mmas:MYMAC_001776"/>
<comment type="similarity">
    <text evidence="1 3">Belongs to the type-B carboxylesterase/lipase family.</text>
</comment>
<dbReference type="PROSITE" id="PS00941">
    <property type="entry name" value="CARBOXYLESTERASE_B_2"/>
    <property type="match status" value="1"/>
</dbReference>
<gene>
    <name evidence="6" type="ORF">MYMAC_001776</name>
</gene>
<dbReference type="Proteomes" id="UP000217343">
    <property type="component" value="Chromosome"/>
</dbReference>
<dbReference type="EC" id="3.1.1.-" evidence="3"/>
<dbReference type="PROSITE" id="PS00122">
    <property type="entry name" value="CARBOXYLESTERASE_B_1"/>
    <property type="match status" value="1"/>
</dbReference>
<organism evidence="6 7">
    <name type="scientific">Corallococcus macrosporus DSM 14697</name>
    <dbReference type="NCBI Taxonomy" id="1189310"/>
    <lineage>
        <taxon>Bacteria</taxon>
        <taxon>Pseudomonadati</taxon>
        <taxon>Myxococcota</taxon>
        <taxon>Myxococcia</taxon>
        <taxon>Myxococcales</taxon>
        <taxon>Cystobacterineae</taxon>
        <taxon>Myxococcaceae</taxon>
        <taxon>Corallococcus</taxon>
    </lineage>
</organism>
<dbReference type="Pfam" id="PF00135">
    <property type="entry name" value="COesterase"/>
    <property type="match status" value="1"/>
</dbReference>
<accession>A0A250JQN9</accession>
<evidence type="ECO:0000256" key="1">
    <source>
        <dbReference type="ARBA" id="ARBA00005964"/>
    </source>
</evidence>
<dbReference type="SUPFAM" id="SSF53474">
    <property type="entry name" value="alpha/beta-Hydrolases"/>
    <property type="match status" value="1"/>
</dbReference>
<sequence length="523" mass="57351">MSVIKTPEVSTREGKVQGLVEGAISVFRGIPYAKPPTGALRWRAPERVNPWPGVREAYEFGYSALQSRQACIEGGGGDPGEMREDCLYLNVWTPRVDAGAKLPVVFWIHGGAFVIGSGRVPPYDGFHLAARDVVLVTFNYRLGHLGFFVHPALEKEHPGGPANFGLLDQMLALEWVRDNIAQFGGDPSNVTVMGQSAGAKSVLSLFTSPLVREKNLFRQGVAMSAYVLQEKSLSDAKLAGMAFAWRNGLDRLLATAEELRALSPEKFWMLPTDTVNAPSPIYGDSVLPEPIRESFERGSQLPLPLILGSTSDDSSVVSSFGIDPGTILERLGAFAPAIRQLYPDVDDDREIGRRMCRDFVFTVLPRMLASRHAASGAAAWRYYFDYNARLLVPRQRLGVPHGGEVPYFLETAADVPPSGEFFTDEDRTFLHQLVASLVQFARTGTPGPVAQVTWEGHTETQDRLLRLEVSPRMEADFERTILQAAESLIPILDSFARPPPPKLPRAASPSTSASGNARPELRP</sequence>
<dbReference type="InterPro" id="IPR019819">
    <property type="entry name" value="Carboxylesterase_B_CS"/>
</dbReference>
<dbReference type="Gene3D" id="3.40.50.1820">
    <property type="entry name" value="alpha/beta hydrolase"/>
    <property type="match status" value="1"/>
</dbReference>
<dbReference type="InterPro" id="IPR029058">
    <property type="entry name" value="AB_hydrolase_fold"/>
</dbReference>
<dbReference type="OrthoDB" id="9775851at2"/>
<dbReference type="PANTHER" id="PTHR11559">
    <property type="entry name" value="CARBOXYLESTERASE"/>
    <property type="match status" value="1"/>
</dbReference>
<evidence type="ECO:0000256" key="2">
    <source>
        <dbReference type="ARBA" id="ARBA00022801"/>
    </source>
</evidence>
<reference evidence="6 7" key="1">
    <citation type="submission" date="2017-06" db="EMBL/GenBank/DDBJ databases">
        <title>Sequencing and comparative analysis of myxobacterial genomes.</title>
        <authorList>
            <person name="Rupp O."/>
            <person name="Goesmann A."/>
            <person name="Sogaard-Andersen L."/>
        </authorList>
    </citation>
    <scope>NUCLEOTIDE SEQUENCE [LARGE SCALE GENOMIC DNA]</scope>
    <source>
        <strain evidence="6 7">DSM 14697</strain>
    </source>
</reference>
<evidence type="ECO:0000313" key="6">
    <source>
        <dbReference type="EMBL" id="ATB46184.1"/>
    </source>
</evidence>
<evidence type="ECO:0000259" key="5">
    <source>
        <dbReference type="Pfam" id="PF00135"/>
    </source>
</evidence>
<evidence type="ECO:0000256" key="4">
    <source>
        <dbReference type="SAM" id="MobiDB-lite"/>
    </source>
</evidence>
<dbReference type="InterPro" id="IPR002018">
    <property type="entry name" value="CarbesteraseB"/>
</dbReference>
<keyword evidence="2 3" id="KW-0378">Hydrolase</keyword>
<dbReference type="InterPro" id="IPR050309">
    <property type="entry name" value="Type-B_Carboxylest/Lipase"/>
</dbReference>
<evidence type="ECO:0000313" key="7">
    <source>
        <dbReference type="Proteomes" id="UP000217343"/>
    </source>
</evidence>
<evidence type="ECO:0000256" key="3">
    <source>
        <dbReference type="RuleBase" id="RU361235"/>
    </source>
</evidence>
<keyword evidence="7" id="KW-1185">Reference proteome</keyword>
<dbReference type="InterPro" id="IPR019826">
    <property type="entry name" value="Carboxylesterase_B_AS"/>
</dbReference>
<dbReference type="GO" id="GO:0016787">
    <property type="term" value="F:hydrolase activity"/>
    <property type="evidence" value="ECO:0007669"/>
    <property type="project" value="UniProtKB-KW"/>
</dbReference>
<proteinExistence type="inferred from homology"/>